<feature type="region of interest" description="Disordered" evidence="2">
    <location>
        <begin position="38"/>
        <end position="60"/>
    </location>
</feature>
<organism evidence="3 4">
    <name type="scientific">Spiribacter salinus</name>
    <dbReference type="NCBI Taxonomy" id="1335746"/>
    <lineage>
        <taxon>Bacteria</taxon>
        <taxon>Pseudomonadati</taxon>
        <taxon>Pseudomonadota</taxon>
        <taxon>Gammaproteobacteria</taxon>
        <taxon>Chromatiales</taxon>
        <taxon>Ectothiorhodospiraceae</taxon>
        <taxon>Spiribacter</taxon>
    </lineage>
</organism>
<name>A0A540V7Y2_9GAMM</name>
<comment type="caution">
    <text evidence="3">The sequence shown here is derived from an EMBL/GenBank/DDBJ whole genome shotgun (WGS) entry which is preliminary data.</text>
</comment>
<keyword evidence="1" id="KW-0597">Phosphoprotein</keyword>
<evidence type="ECO:0000256" key="2">
    <source>
        <dbReference type="SAM" id="MobiDB-lite"/>
    </source>
</evidence>
<dbReference type="PROSITE" id="PS00710">
    <property type="entry name" value="PGM_PMM"/>
    <property type="match status" value="1"/>
</dbReference>
<feature type="non-terminal residue" evidence="3">
    <location>
        <position position="1"/>
    </location>
</feature>
<dbReference type="GO" id="GO:0000287">
    <property type="term" value="F:magnesium ion binding"/>
    <property type="evidence" value="ECO:0007669"/>
    <property type="project" value="InterPro"/>
</dbReference>
<evidence type="ECO:0000313" key="4">
    <source>
        <dbReference type="Proteomes" id="UP000315400"/>
    </source>
</evidence>
<evidence type="ECO:0000313" key="3">
    <source>
        <dbReference type="EMBL" id="TQE92876.1"/>
    </source>
</evidence>
<dbReference type="InterPro" id="IPR016055">
    <property type="entry name" value="A-D-PHexomutase_a/b/a-I/II/III"/>
</dbReference>
<gene>
    <name evidence="3" type="ORF">FKY71_18860</name>
</gene>
<dbReference type="GO" id="GO:0016868">
    <property type="term" value="F:intramolecular phosphotransferase activity"/>
    <property type="evidence" value="ECO:0007669"/>
    <property type="project" value="InterPro"/>
</dbReference>
<dbReference type="InterPro" id="IPR016066">
    <property type="entry name" value="A-D-PHexomutase_CS"/>
</dbReference>
<proteinExistence type="predicted"/>
<protein>
    <submittedName>
        <fullName evidence="3">Uncharacterized protein</fullName>
    </submittedName>
</protein>
<evidence type="ECO:0000256" key="1">
    <source>
        <dbReference type="ARBA" id="ARBA00022553"/>
    </source>
</evidence>
<dbReference type="Gene3D" id="3.40.120.10">
    <property type="entry name" value="Alpha-D-Glucose-1,6-Bisphosphate, subunit A, domain 3"/>
    <property type="match status" value="1"/>
</dbReference>
<reference evidence="3 4" key="1">
    <citation type="submission" date="2019-06" db="EMBL/GenBank/DDBJ databases">
        <title>Metagenome assembled Genome of Spiribacter salinus SL48-SHIP from the microbial mat of Salt Lake 48 (Novosibirsk region, Russia).</title>
        <authorList>
            <person name="Shipova A."/>
            <person name="Rozanov A.S."/>
            <person name="Bryanskaya A.V."/>
            <person name="Peltek S.E."/>
        </authorList>
    </citation>
    <scope>NUCLEOTIDE SEQUENCE [LARGE SCALE GENOMIC DNA]</scope>
    <source>
        <strain evidence="3">SL48-SHIP-2</strain>
    </source>
</reference>
<accession>A0A540V7Y2</accession>
<dbReference type="SUPFAM" id="SSF53738">
    <property type="entry name" value="Phosphoglucomutase, first 3 domains"/>
    <property type="match status" value="1"/>
</dbReference>
<sequence>EVDVRLDSAQRPVATPLVSRAILSHNAEATVQADALILTPSHNPPEDGGLASAHPETLRS</sequence>
<dbReference type="EMBL" id="VIFK01000539">
    <property type="protein sequence ID" value="TQE92876.1"/>
    <property type="molecule type" value="Genomic_DNA"/>
</dbReference>
<dbReference type="GO" id="GO:0005975">
    <property type="term" value="P:carbohydrate metabolic process"/>
    <property type="evidence" value="ECO:0007669"/>
    <property type="project" value="InterPro"/>
</dbReference>
<dbReference type="Proteomes" id="UP000315400">
    <property type="component" value="Unassembled WGS sequence"/>
</dbReference>
<dbReference type="AlphaFoldDB" id="A0A540V7Y2"/>